<gene>
    <name evidence="1" type="ORF">GFK26_08835</name>
</gene>
<protein>
    <recommendedName>
        <fullName evidence="3">DUF1799 domain-containing protein</fullName>
    </recommendedName>
</protein>
<dbReference type="RefSeq" id="WP_153281651.1">
    <property type="nucleotide sequence ID" value="NZ_CP045644.1"/>
</dbReference>
<dbReference type="EMBL" id="CP045644">
    <property type="protein sequence ID" value="QFZ82856.1"/>
    <property type="molecule type" value="Genomic_DNA"/>
</dbReference>
<proteinExistence type="predicted"/>
<reference evidence="1 2" key="1">
    <citation type="submission" date="2019-10" db="EMBL/GenBank/DDBJ databases">
        <title>Complete genome sequence of Variovorax paradoxus 5C-2.</title>
        <authorList>
            <person name="Gogoleva N.E."/>
            <person name="Balkin A.S."/>
        </authorList>
    </citation>
    <scope>NUCLEOTIDE SEQUENCE [LARGE SCALE GENOMIC DNA]</scope>
    <source>
        <strain evidence="1 2">5C-2</strain>
    </source>
</reference>
<dbReference type="Proteomes" id="UP000326780">
    <property type="component" value="Chromosome"/>
</dbReference>
<evidence type="ECO:0000313" key="1">
    <source>
        <dbReference type="EMBL" id="QFZ82856.1"/>
    </source>
</evidence>
<accession>A0A5Q0M054</accession>
<dbReference type="InterPro" id="IPR014915">
    <property type="entry name" value="Phage_TLS_TfmB"/>
</dbReference>
<evidence type="ECO:0000313" key="2">
    <source>
        <dbReference type="Proteomes" id="UP000326780"/>
    </source>
</evidence>
<dbReference type="AlphaFoldDB" id="A0A5Q0M054"/>
<dbReference type="Pfam" id="PF08809">
    <property type="entry name" value="DUF1799"/>
    <property type="match status" value="1"/>
</dbReference>
<name>A0A5Q0M054_VARPD</name>
<sequence length="83" mass="9308">MANGDGPPPFELWPEHQEAFEVFHACRTQWRVVAGAAGAWFQGLDFGAVDVAMRRLGIPRARQREVFLQLQVMEDEGIAVLNV</sequence>
<organism evidence="1 2">
    <name type="scientific">Variovorax paradoxus</name>
    <dbReference type="NCBI Taxonomy" id="34073"/>
    <lineage>
        <taxon>Bacteria</taxon>
        <taxon>Pseudomonadati</taxon>
        <taxon>Pseudomonadota</taxon>
        <taxon>Betaproteobacteria</taxon>
        <taxon>Burkholderiales</taxon>
        <taxon>Comamonadaceae</taxon>
        <taxon>Variovorax</taxon>
    </lineage>
</organism>
<evidence type="ECO:0008006" key="3">
    <source>
        <dbReference type="Google" id="ProtNLM"/>
    </source>
</evidence>